<dbReference type="OMA" id="RGRTNCI"/>
<dbReference type="Gramene" id="TraesROB_scaffold_085467_01G000100.1">
    <property type="protein sequence ID" value="TraesROB_scaffold_085467_01G000100.1"/>
    <property type="gene ID" value="TraesROB_scaffold_085467_01G000100"/>
</dbReference>
<evidence type="ECO:0008006" key="4">
    <source>
        <dbReference type="Google" id="ProtNLM"/>
    </source>
</evidence>
<dbReference type="STRING" id="4565.A0A3B6B440"/>
<gene>
    <name evidence="2" type="primary">LOC123190376</name>
</gene>
<dbReference type="EnsemblPlants" id="TraesCS2A02G451100.1">
    <property type="protein sequence ID" value="TraesCS2A02G451100.1"/>
    <property type="gene ID" value="TraesCS2A02G451100"/>
</dbReference>
<evidence type="ECO:0000313" key="3">
    <source>
        <dbReference type="Proteomes" id="UP000019116"/>
    </source>
</evidence>
<dbReference type="RefSeq" id="XP_044458938.1">
    <property type="nucleotide sequence ID" value="XM_044603003.1"/>
</dbReference>
<dbReference type="PANTHER" id="PTHR15852">
    <property type="entry name" value="PLASTID TRANSCRIPTIONALLY ACTIVE PROTEIN"/>
    <property type="match status" value="1"/>
</dbReference>
<keyword evidence="3" id="KW-1185">Reference proteome</keyword>
<name>A0A3B6B440_WHEAT</name>
<reference evidence="2" key="2">
    <citation type="submission" date="2018-10" db="UniProtKB">
        <authorList>
            <consortium name="EnsemblPlants"/>
        </authorList>
    </citation>
    <scope>IDENTIFICATION</scope>
</reference>
<proteinExistence type="predicted"/>
<organism evidence="2">
    <name type="scientific">Triticum aestivum</name>
    <name type="common">Wheat</name>
    <dbReference type="NCBI Taxonomy" id="4565"/>
    <lineage>
        <taxon>Eukaryota</taxon>
        <taxon>Viridiplantae</taxon>
        <taxon>Streptophyta</taxon>
        <taxon>Embryophyta</taxon>
        <taxon>Tracheophyta</taxon>
        <taxon>Spermatophyta</taxon>
        <taxon>Magnoliopsida</taxon>
        <taxon>Liliopsida</taxon>
        <taxon>Poales</taxon>
        <taxon>Poaceae</taxon>
        <taxon>BOP clade</taxon>
        <taxon>Pooideae</taxon>
        <taxon>Triticodae</taxon>
        <taxon>Triticeae</taxon>
        <taxon>Triticinae</taxon>
        <taxon>Triticum</taxon>
    </lineage>
</organism>
<protein>
    <recommendedName>
        <fullName evidence="4">CR-type domain-containing protein</fullName>
    </recommendedName>
</protein>
<accession>A0A3B6B440</accession>
<evidence type="ECO:0000313" key="2">
    <source>
        <dbReference type="EnsemblPlants" id="TraesCS2A02G451100.1"/>
    </source>
</evidence>
<reference evidence="2" key="1">
    <citation type="submission" date="2018-08" db="EMBL/GenBank/DDBJ databases">
        <authorList>
            <person name="Rossello M."/>
        </authorList>
    </citation>
    <scope>NUCLEOTIDE SEQUENCE [LARGE SCALE GENOMIC DNA]</scope>
    <source>
        <strain evidence="2">cv. Chinese Spring</strain>
    </source>
</reference>
<dbReference type="OrthoDB" id="3355217at2759"/>
<dbReference type="SUPFAM" id="SSF57938">
    <property type="entry name" value="DnaJ/Hsp40 cysteine-rich domain"/>
    <property type="match status" value="1"/>
</dbReference>
<sequence>MPATPAASTGCAGLPAQPPTSSLPGFEGPPSRLGVRRPAWVVRTESNVRRERPKRPDPPCTICKGTGTINCRNCFGRGRINHVDLAVLPKGEWPQWCQICGGSGLDYCHRCHGTGEYREPMGFHFTVNRK</sequence>
<dbReference type="PANTHER" id="PTHR15852:SF54">
    <property type="entry name" value="PROTEIN SSUH2 HOMOLOG"/>
    <property type="match status" value="1"/>
</dbReference>
<dbReference type="AlphaFoldDB" id="A0A3B6B440"/>
<dbReference type="Gramene" id="TraesCS2A02G451100.1">
    <property type="protein sequence ID" value="TraesCS2A02G451100.1"/>
    <property type="gene ID" value="TraesCS2A02G451100"/>
</dbReference>
<dbReference type="Proteomes" id="UP000019116">
    <property type="component" value="Chromosome 2A"/>
</dbReference>
<feature type="region of interest" description="Disordered" evidence="1">
    <location>
        <begin position="1"/>
        <end position="37"/>
    </location>
</feature>
<evidence type="ECO:0000256" key="1">
    <source>
        <dbReference type="SAM" id="MobiDB-lite"/>
    </source>
</evidence>
<dbReference type="InterPro" id="IPR036410">
    <property type="entry name" value="HSP_DnaJ_Cys-rich_dom_sf"/>
</dbReference>
<dbReference type="Gramene" id="TraesCS2A03G1067700.1">
    <property type="protein sequence ID" value="TraesCS2A03G1067700.1.CDS"/>
    <property type="gene ID" value="TraesCS2A03G1067700"/>
</dbReference>
<dbReference type="GeneID" id="123190376"/>